<dbReference type="Pfam" id="PF03479">
    <property type="entry name" value="PCC"/>
    <property type="match status" value="1"/>
</dbReference>
<dbReference type="AlphaFoldDB" id="A0A1H8ZYZ6"/>
<evidence type="ECO:0000259" key="1">
    <source>
        <dbReference type="PROSITE" id="PS51742"/>
    </source>
</evidence>
<dbReference type="Proteomes" id="UP000199647">
    <property type="component" value="Unassembled WGS sequence"/>
</dbReference>
<dbReference type="Gene3D" id="3.30.1330.80">
    <property type="entry name" value="Hypothetical protein, similar to alpha- acetolactate decarboxylase, domain 2"/>
    <property type="match status" value="1"/>
</dbReference>
<dbReference type="SUPFAM" id="SSF117856">
    <property type="entry name" value="AF0104/ALDC/Ptd012-like"/>
    <property type="match status" value="1"/>
</dbReference>
<gene>
    <name evidence="2" type="ORF">SAMN05216548_101277</name>
</gene>
<dbReference type="InterPro" id="IPR025707">
    <property type="entry name" value="DNA_bp_PD1"/>
</dbReference>
<dbReference type="PANTHER" id="PTHR34988:SF1">
    <property type="entry name" value="DNA-BINDING PROTEIN"/>
    <property type="match status" value="1"/>
</dbReference>
<name>A0A1H8ZYZ6_9HYPH</name>
<keyword evidence="3" id="KW-1185">Reference proteome</keyword>
<dbReference type="EMBL" id="FOFG01000001">
    <property type="protein sequence ID" value="SEP69473.1"/>
    <property type="molecule type" value="Genomic_DNA"/>
</dbReference>
<dbReference type="PIRSF" id="PIRSF016702">
    <property type="entry name" value="DNA_bp_PD1"/>
    <property type="match status" value="1"/>
</dbReference>
<evidence type="ECO:0000313" key="2">
    <source>
        <dbReference type="EMBL" id="SEP69473.1"/>
    </source>
</evidence>
<protein>
    <recommendedName>
        <fullName evidence="1">PPC domain-containing protein</fullName>
    </recommendedName>
</protein>
<evidence type="ECO:0000313" key="3">
    <source>
        <dbReference type="Proteomes" id="UP000199647"/>
    </source>
</evidence>
<dbReference type="OrthoDB" id="9798999at2"/>
<feature type="domain" description="PPC" evidence="1">
    <location>
        <begin position="7"/>
        <end position="143"/>
    </location>
</feature>
<dbReference type="InterPro" id="IPR005175">
    <property type="entry name" value="PPC_dom"/>
</dbReference>
<organism evidence="2 3">
    <name type="scientific">Faunimonas pinastri</name>
    <dbReference type="NCBI Taxonomy" id="1855383"/>
    <lineage>
        <taxon>Bacteria</taxon>
        <taxon>Pseudomonadati</taxon>
        <taxon>Pseudomonadota</taxon>
        <taxon>Alphaproteobacteria</taxon>
        <taxon>Hyphomicrobiales</taxon>
        <taxon>Afifellaceae</taxon>
        <taxon>Faunimonas</taxon>
    </lineage>
</organism>
<dbReference type="PROSITE" id="PS51742">
    <property type="entry name" value="PPC"/>
    <property type="match status" value="1"/>
</dbReference>
<dbReference type="PANTHER" id="PTHR34988">
    <property type="entry name" value="PROTEIN, PUTATIVE-RELATED"/>
    <property type="match status" value="1"/>
</dbReference>
<dbReference type="RefSeq" id="WP_092494790.1">
    <property type="nucleotide sequence ID" value="NZ_FOFG01000001.1"/>
</dbReference>
<accession>A0A1H8ZYZ6</accession>
<reference evidence="2 3" key="1">
    <citation type="submission" date="2016-10" db="EMBL/GenBank/DDBJ databases">
        <authorList>
            <person name="de Groot N.N."/>
        </authorList>
    </citation>
    <scope>NUCLEOTIDE SEQUENCE [LARGE SCALE GENOMIC DNA]</scope>
    <source>
        <strain evidence="2 3">A52C2</strain>
    </source>
</reference>
<sequence>MKSKQLATSGDRAFVLVLDSGDEVLQSIKAFARDNRILAGRFTGLGAFSSVVLGFYDFETKDYHRIPIDEQVEVASFVDNIATTDEEVSIHPHMVVAKRDGSAFGGHVLEGRVHPTLEVLIEDAPAHLRRVRDKETGLPMLKV</sequence>
<proteinExistence type="predicted"/>
<dbReference type="CDD" id="cd11378">
    <property type="entry name" value="DUF296"/>
    <property type="match status" value="1"/>
</dbReference>